<organism evidence="1 2">
    <name type="scientific">Populus alba</name>
    <name type="common">White poplar</name>
    <dbReference type="NCBI Taxonomy" id="43335"/>
    <lineage>
        <taxon>Eukaryota</taxon>
        <taxon>Viridiplantae</taxon>
        <taxon>Streptophyta</taxon>
        <taxon>Embryophyta</taxon>
        <taxon>Tracheophyta</taxon>
        <taxon>Spermatophyta</taxon>
        <taxon>Magnoliopsida</taxon>
        <taxon>eudicotyledons</taxon>
        <taxon>Gunneridae</taxon>
        <taxon>Pentapetalae</taxon>
        <taxon>rosids</taxon>
        <taxon>fabids</taxon>
        <taxon>Malpighiales</taxon>
        <taxon>Salicaceae</taxon>
        <taxon>Saliceae</taxon>
        <taxon>Populus</taxon>
    </lineage>
</organism>
<keyword evidence="2" id="KW-1185">Reference proteome</keyword>
<sequence length="271" mass="30934">MSAMESQLADDELAASWGADISDGFIPLIDMEGLQGPRRSEIVQQIGHACQHYSFFLVKNHGISETNMNNILGTTSEFFKLPEQEKLKFCTNDPNKSIKLFMGFKDEIQNVFIAREALRFSTYPLEDYVNEWPANPPSLRPHTDPTIITILLQDNVPGFKVLNNGKWVDVGHIPNTLVVHVGDLLQVISNYRYKSLHHQVFLNCERERVSVASYCYPSSNTIVGPAMELIDNDHPAIYRNFTYTEFYEEMWRAVVQHATDKRLDTFKSSVA</sequence>
<proteinExistence type="predicted"/>
<dbReference type="EMBL" id="RCHU02000011">
    <property type="protein sequence ID" value="KAL3577310.1"/>
    <property type="molecule type" value="Genomic_DNA"/>
</dbReference>
<dbReference type="Proteomes" id="UP000309997">
    <property type="component" value="Unassembled WGS sequence"/>
</dbReference>
<name>A0ACC4BFE8_POPAL</name>
<gene>
    <name evidence="1" type="ORF">D5086_022593</name>
</gene>
<comment type="caution">
    <text evidence="1">The sequence shown here is derived from an EMBL/GenBank/DDBJ whole genome shotgun (WGS) entry which is preliminary data.</text>
</comment>
<evidence type="ECO:0000313" key="2">
    <source>
        <dbReference type="Proteomes" id="UP000309997"/>
    </source>
</evidence>
<evidence type="ECO:0000313" key="1">
    <source>
        <dbReference type="EMBL" id="KAL3577310.1"/>
    </source>
</evidence>
<protein>
    <submittedName>
        <fullName evidence="1">Uncharacterized protein</fullName>
    </submittedName>
</protein>
<reference evidence="1 2" key="1">
    <citation type="journal article" date="2024" name="Plant Biotechnol. J.">
        <title>Genome and CRISPR/Cas9 system of a widespread forest tree (Populus alba) in the world.</title>
        <authorList>
            <person name="Liu Y.J."/>
            <person name="Jiang P.F."/>
            <person name="Han X.M."/>
            <person name="Li X.Y."/>
            <person name="Wang H.M."/>
            <person name="Wang Y.J."/>
            <person name="Wang X.X."/>
            <person name="Zeng Q.Y."/>
        </authorList>
    </citation>
    <scope>NUCLEOTIDE SEQUENCE [LARGE SCALE GENOMIC DNA]</scope>
    <source>
        <strain evidence="2">cv. PAL-ZL1</strain>
    </source>
</reference>
<accession>A0ACC4BFE8</accession>